<dbReference type="GeneID" id="19016622"/>
<dbReference type="Pfam" id="PF03399">
    <property type="entry name" value="SAC3_GANP"/>
    <property type="match status" value="1"/>
</dbReference>
<dbReference type="eggNOG" id="KOG1861">
    <property type="taxonomic scope" value="Eukaryota"/>
</dbReference>
<evidence type="ECO:0000259" key="2">
    <source>
        <dbReference type="Pfam" id="PF03399"/>
    </source>
</evidence>
<reference evidence="3 4" key="1">
    <citation type="submission" date="2011-10" db="EMBL/GenBank/DDBJ databases">
        <authorList>
            <person name="Genoscope - CEA"/>
        </authorList>
    </citation>
    <scope>NUCLEOTIDE SEQUENCE [LARGE SCALE GENOMIC DNA]</scope>
    <source>
        <strain evidence="3 4">RCC 1105</strain>
    </source>
</reference>
<dbReference type="Proteomes" id="UP000198341">
    <property type="component" value="Chromosome 3"/>
</dbReference>
<gene>
    <name evidence="3" type="ORF">Bathy03g00840</name>
</gene>
<dbReference type="KEGG" id="bpg:Bathy03g00840"/>
<evidence type="ECO:0000313" key="4">
    <source>
        <dbReference type="Proteomes" id="UP000198341"/>
    </source>
</evidence>
<dbReference type="PANTHER" id="PTHR12436:SF4">
    <property type="entry name" value="LEUKOCYTE RECEPTOR CLUSTER MEMBER 8"/>
    <property type="match status" value="1"/>
</dbReference>
<feature type="compositionally biased region" description="Basic and acidic residues" evidence="1">
    <location>
        <begin position="332"/>
        <end position="341"/>
    </location>
</feature>
<feature type="region of interest" description="Disordered" evidence="1">
    <location>
        <begin position="287"/>
        <end position="350"/>
    </location>
</feature>
<accession>K8ECK5</accession>
<dbReference type="InterPro" id="IPR045107">
    <property type="entry name" value="SAC3/GANP/THP3"/>
</dbReference>
<feature type="compositionally biased region" description="Basic and acidic residues" evidence="1">
    <location>
        <begin position="105"/>
        <end position="116"/>
    </location>
</feature>
<protein>
    <recommendedName>
        <fullName evidence="2">SAC3/GANP/THP3 conserved domain-containing protein</fullName>
    </recommendedName>
</protein>
<dbReference type="RefSeq" id="XP_007514330.1">
    <property type="nucleotide sequence ID" value="XM_007514268.1"/>
</dbReference>
<keyword evidence="4" id="KW-1185">Reference proteome</keyword>
<feature type="region of interest" description="Disordered" evidence="1">
    <location>
        <begin position="1"/>
        <end position="28"/>
    </location>
</feature>
<dbReference type="GO" id="GO:0005634">
    <property type="term" value="C:nucleus"/>
    <property type="evidence" value="ECO:0007669"/>
    <property type="project" value="TreeGrafter"/>
</dbReference>
<dbReference type="OrthoDB" id="498927at2759"/>
<dbReference type="EMBL" id="FO082276">
    <property type="protein sequence ID" value="CCO15767.1"/>
    <property type="molecule type" value="Genomic_DNA"/>
</dbReference>
<evidence type="ECO:0000256" key="1">
    <source>
        <dbReference type="SAM" id="MobiDB-lite"/>
    </source>
</evidence>
<dbReference type="STRING" id="41875.K8ECK5"/>
<name>K8ECK5_9CHLO</name>
<sequence>MGGGSNNAKKNDKSRSSRSTQQRVASKKDLDTFREICQLARIDFERHRETFSTSSLKKSRREKLLDIYADVEHLMNAKRVKEAEKPKILLRKKCLQYFYGGLEEEGRGGGEEKEKEKEEEENRNEETFEDREKKVSMELKRARVKKPSRFDQSEMGALVEAAGGGTTKVAPPPPPPALVGVPHGLPSFHMQQQQQQQQQQQMMMMMPPYQMQQQQQQLFYGQQHLQQQQYQHQAIGMSGYQMPPPVLTRQPLGMPPMSVISGQAQYPSPPPPLQQFQEQQPLRFGVPSALESRLTPGDSNRKRDRGGIAMDDDLYSKQNKKKREQRFNNNEHYGEEIERPKSVTRTDSPRGEVTMAELKTGNKRAVGTNQSLTKAYMRLTSDPKASDIRPPAVLKKALALVEEKWKSREWTYDQLKEQLKSIRQDLTVQHAKGPLAVSAYETHARVALEHDDLAEYNQCQTVLKTLHERYINEEKFKDSRGEFAAYRLLYALIADETAKNGRQLFTEMIDLTEENIEHDFVKHALEAIVSVKGSDIVKFFKLRKIAPNYNWNLMQKHANRLRGHALLAVCSSHRPTIPVSFFTTTLGFENEEETMEYLKSDEIKAVLIEKKGETPLVDCKNTQTALL</sequence>
<dbReference type="AlphaFoldDB" id="K8ECK5"/>
<feature type="region of interest" description="Disordered" evidence="1">
    <location>
        <begin position="105"/>
        <end position="133"/>
    </location>
</feature>
<proteinExistence type="predicted"/>
<feature type="domain" description="SAC3/GANP/THP3 conserved" evidence="2">
    <location>
        <begin position="352"/>
        <end position="603"/>
    </location>
</feature>
<evidence type="ECO:0000313" key="3">
    <source>
        <dbReference type="EMBL" id="CCO15767.1"/>
    </source>
</evidence>
<organism evidence="3 4">
    <name type="scientific">Bathycoccus prasinos</name>
    <dbReference type="NCBI Taxonomy" id="41875"/>
    <lineage>
        <taxon>Eukaryota</taxon>
        <taxon>Viridiplantae</taxon>
        <taxon>Chlorophyta</taxon>
        <taxon>Mamiellophyceae</taxon>
        <taxon>Mamiellales</taxon>
        <taxon>Bathycoccaceae</taxon>
        <taxon>Bathycoccus</taxon>
    </lineage>
</organism>
<dbReference type="InterPro" id="IPR005062">
    <property type="entry name" value="SAC3/GANP/THP3_conserved"/>
</dbReference>
<dbReference type="Gene3D" id="1.25.40.990">
    <property type="match status" value="1"/>
</dbReference>
<feature type="compositionally biased region" description="Basic and acidic residues" evidence="1">
    <location>
        <begin position="124"/>
        <end position="133"/>
    </location>
</feature>
<dbReference type="PANTHER" id="PTHR12436">
    <property type="entry name" value="80 KDA MCM3-ASSOCIATED PROTEIN"/>
    <property type="match status" value="1"/>
</dbReference>